<dbReference type="VEuPathDB" id="TrichDB:TRFO_16276"/>
<name>A0A1J4KUV6_9EUKA</name>
<dbReference type="PANTHER" id="PTHR13743:SF112">
    <property type="entry name" value="BEACH DOMAIN-CONTAINING PROTEIN"/>
    <property type="match status" value="1"/>
</dbReference>
<dbReference type="SUPFAM" id="SSF81837">
    <property type="entry name" value="BEACH domain"/>
    <property type="match status" value="1"/>
</dbReference>
<dbReference type="PANTHER" id="PTHR13743">
    <property type="entry name" value="BEIGE/BEACH-RELATED"/>
    <property type="match status" value="1"/>
</dbReference>
<accession>A0A1J4KUV6</accession>
<sequence>MLQLFPKSNSEVEAFKKLVKTNLNHQNHQADKIMECTIYWNDHFININKSELSKFPMKNEAFLFFKEIIFMSNELLQQNIINPNYFSIMDSLSIFMMPKENCNELLHKFVNTLFNQDSIDNLLSVNIKTAINNILKALLLNKPFLSSVVSSENLMFYWSAGLNRKEALSEIIFNFLIEICRSVNHKKTKILTETFQILIISTLLDHINPYSIQFLAFCYRACEEVIPFFEQNYMTILNAIKICEDGSCFNDLLFVKTKDPDLFLNGFYELAFTNSPKLIKSMLSVIKNCRQIKPLKIEPFLAMVSNSDKETQNLFLSMANLDIISTFFPPKITNIDYDSLADICKKIVKREDSLRYLDLTLIHENSENLNKEFQKPGFSKIIIVLLEKLDYFDSVSEYFSKICMSKSILASPCLEYICHTFPPISFCEKIIENQEILKEINFLPNYLPKILKEDMTITAELRKETFVEFIIKNHLYELLQIMSSDGPYPIIDKLILKSDIPLKLNQIQLRNLVYNLPFNLTQDNINASMIRIPSLLLFLDTIQFQSIFGLFIAASYLFDNDFVKVSDPLFLTLGKQYLTTELANNIVENNHNILMKLTMQKIIETANLYQFEKNRNNSYITFKLPVNIEFFIDDFSQSIALCSLSHYLISINDGDKLVFGSNSYKCELKKWHLIKVYQKNQILYIEYDNQILSQNNFNEIRLQNNFIVFGSTTVFPGSTFYMKINPSNNPIQFGNGIMIAKYKGIYYYKEILNIVNRLFEKALTTNDKNDFQDIVISLINFQANNIKVRQLLIQKSDFVDEKLLTDILLHLNCDISKVFEMFIDYDLWLNCDCSVILNYIYNSLQIDRTVNTNVCNFLNFILDINKFDDSYNIIHIIELFQCSNFLNNFLDNHKLCEQFFNDHQKLLIQVIPLKYLSYLSKKTALIYLRYYSIECLSNEDGQKEINYAVLLQHAPFLTKLVNDKVFWVSLFSLLYDSLITDTPIEILDQPIKRPEIFNLIFYLIPFLTKDENKELFSDIIDNIALILGKNHLEIQPYLKFLSGMIRMNVFSTKSTLLPFHYNELYQNRSSFPIQLYELDLASSIDEISEINYGDFNEFNMTMPFEYFFADFRQSNSVYEICYNDFDSEQYDQIFSLLAILLINNKENKKYINQLFACGADTNSEMTIKFHQTFLIKYIEKIGFDLEIINVLEESVLFGFWDNDLEKLITFISEKISFTNQNIEIVSNIVLMIIYLSNNRNEICKYPIFNDDNLLTNSNYCNTLSQILSNNIHESNDFITINNTKLKRLNENYKIIRQEMILPIYDFVYLKTLKSIKKKLSEYLHFLFEKRYNHYSLQNERALYDIIIHLPKPISEFYQTVSTVHPFSPPTLYVPYYSRCNCTNFDEYPKYGNQKVNRVAALEIKVPKILNDYNFQVYHFYEEYYNEYFGSFENLVNVSFIFGVELIQCVLIKSKGRFFIILQAYIANSDKIILNEPKETLLTSSFIDCVVSGFYGETTIFFGHPVLIFNSCEITISIPRIFCTIPRAMEIWFDKGYSLLILFNNSCDFNEWEQFFRSQKTLPFSKSIFSLSFSSEVTKSIRNKQDLLKFRVKWINNRISSFAYLLILNFYADRSFSNICQYFVMPWVNEKRDLSKPMGMQTEKRANEFREKFESSYPDNHFFGSLYSSPGIVIHLMMRVQPFTNFLMDLQNGFDQADRLFFDVEHEFEAASGLSSHNVEELLPEFFMLPEMYQNINKIPVPLRMHGQPCENCYLPSGYSNWPQFVWEYRQKLDNINGLEKWIDLVFGVNSRGQKAIEHENLFYPSTYGNRPEFLNDEAFENMMMNFGQVPTQLFFEEHPAKNTINYSRWPLISETDSISCQHIKTKGQNGTNNILIEKQGTFILQNCFNLFEEINGTFIGNEIKDSYCCSTFSYDKLLYCAAYECGTIFTYIAVCNNNIDKNEISAYKLLSKCYLPENFITNQKVVSIAVSSHLFLVCEVFDNGKRIACFQLCTGYFIREIECSKKIINIHINDAFQCIIAVQKYGIEVFTINGTKVASVDLQNDNFINDTILSSSQCLSDTSIFLATGHESGLIRIWNFSLNDQKLIIQKVIQPNIETNYPCVAVEVISNGSALYALYREGSNEKGFLYTSREIRKKLIDESAAIGCAKCQNRPKGKLSLCESCGAFFCKNCIHLSGGAICNDCLSHVAKYAEVIDDF</sequence>
<dbReference type="InterPro" id="IPR000409">
    <property type="entry name" value="BEACH_dom"/>
</dbReference>
<dbReference type="EMBL" id="MLAK01000510">
    <property type="protein sequence ID" value="OHT13516.1"/>
    <property type="molecule type" value="Genomic_DNA"/>
</dbReference>
<feature type="domain" description="BEACH" evidence="1">
    <location>
        <begin position="1578"/>
        <end position="1841"/>
    </location>
</feature>
<dbReference type="PROSITE" id="PS50197">
    <property type="entry name" value="BEACH"/>
    <property type="match status" value="1"/>
</dbReference>
<dbReference type="InterPro" id="IPR050865">
    <property type="entry name" value="BEACH_Domain"/>
</dbReference>
<gene>
    <name evidence="2" type="ORF">TRFO_16276</name>
</gene>
<dbReference type="SUPFAM" id="SSF50978">
    <property type="entry name" value="WD40 repeat-like"/>
    <property type="match status" value="1"/>
</dbReference>
<dbReference type="SMART" id="SM01026">
    <property type="entry name" value="Beach"/>
    <property type="match status" value="1"/>
</dbReference>
<keyword evidence="3" id="KW-1185">Reference proteome</keyword>
<dbReference type="CDD" id="cd06071">
    <property type="entry name" value="Beach"/>
    <property type="match status" value="1"/>
</dbReference>
<evidence type="ECO:0000313" key="3">
    <source>
        <dbReference type="Proteomes" id="UP000179807"/>
    </source>
</evidence>
<organism evidence="2 3">
    <name type="scientific">Tritrichomonas foetus</name>
    <dbReference type="NCBI Taxonomy" id="1144522"/>
    <lineage>
        <taxon>Eukaryota</taxon>
        <taxon>Metamonada</taxon>
        <taxon>Parabasalia</taxon>
        <taxon>Tritrichomonadida</taxon>
        <taxon>Tritrichomonadidae</taxon>
        <taxon>Tritrichomonas</taxon>
    </lineage>
</organism>
<dbReference type="Proteomes" id="UP000179807">
    <property type="component" value="Unassembled WGS sequence"/>
</dbReference>
<protein>
    <recommendedName>
        <fullName evidence="1">BEACH domain-containing protein</fullName>
    </recommendedName>
</protein>
<dbReference type="GeneID" id="94833583"/>
<comment type="caution">
    <text evidence="2">The sequence shown here is derived from an EMBL/GenBank/DDBJ whole genome shotgun (WGS) entry which is preliminary data.</text>
</comment>
<dbReference type="InterPro" id="IPR036322">
    <property type="entry name" value="WD40_repeat_dom_sf"/>
</dbReference>
<dbReference type="InterPro" id="IPR036372">
    <property type="entry name" value="BEACH_dom_sf"/>
</dbReference>
<dbReference type="Pfam" id="PF02138">
    <property type="entry name" value="Beach"/>
    <property type="match status" value="1"/>
</dbReference>
<reference evidence="2" key="1">
    <citation type="submission" date="2016-10" db="EMBL/GenBank/DDBJ databases">
        <authorList>
            <person name="Benchimol M."/>
            <person name="Almeida L.G."/>
            <person name="Vasconcelos A.T."/>
            <person name="Perreira-Neves A."/>
            <person name="Rosa I.A."/>
            <person name="Tasca T."/>
            <person name="Bogo M.R."/>
            <person name="de Souza W."/>
        </authorList>
    </citation>
    <scope>NUCLEOTIDE SEQUENCE [LARGE SCALE GENOMIC DNA]</scope>
    <source>
        <strain evidence="2">K</strain>
    </source>
</reference>
<proteinExistence type="predicted"/>
<evidence type="ECO:0000313" key="2">
    <source>
        <dbReference type="EMBL" id="OHT13516.1"/>
    </source>
</evidence>
<dbReference type="Gene3D" id="1.10.1540.10">
    <property type="entry name" value="BEACH domain"/>
    <property type="match status" value="1"/>
</dbReference>
<dbReference type="RefSeq" id="XP_068366652.1">
    <property type="nucleotide sequence ID" value="XM_068498879.1"/>
</dbReference>
<evidence type="ECO:0000259" key="1">
    <source>
        <dbReference type="PROSITE" id="PS50197"/>
    </source>
</evidence>